<keyword evidence="3 4" id="KW-0732">Signal</keyword>
<comment type="subcellular location">
    <subcellularLocation>
        <location evidence="1">Periplasm</location>
    </subcellularLocation>
</comment>
<dbReference type="SUPFAM" id="SSF53850">
    <property type="entry name" value="Periplasmic binding protein-like II"/>
    <property type="match status" value="1"/>
</dbReference>
<gene>
    <name evidence="6" type="ORF">LPC04_05260</name>
</gene>
<dbReference type="PANTHER" id="PTHR30024">
    <property type="entry name" value="ALIPHATIC SULFONATES-BINDING PROTEIN-RELATED"/>
    <property type="match status" value="1"/>
</dbReference>
<evidence type="ECO:0000256" key="3">
    <source>
        <dbReference type="ARBA" id="ARBA00022729"/>
    </source>
</evidence>
<name>A0A9X1YP12_9BURK</name>
<organism evidence="6 7">
    <name type="scientific">Scleromatobacter humisilvae</name>
    <dbReference type="NCBI Taxonomy" id="2897159"/>
    <lineage>
        <taxon>Bacteria</taxon>
        <taxon>Pseudomonadati</taxon>
        <taxon>Pseudomonadota</taxon>
        <taxon>Betaproteobacteria</taxon>
        <taxon>Burkholderiales</taxon>
        <taxon>Sphaerotilaceae</taxon>
        <taxon>Scleromatobacter</taxon>
    </lineage>
</organism>
<keyword evidence="7" id="KW-1185">Reference proteome</keyword>
<protein>
    <submittedName>
        <fullName evidence="6">NrtA/SsuA/CpmA family ABC transporter substrate-binding protein</fullName>
    </submittedName>
</protein>
<dbReference type="PANTHER" id="PTHR30024:SF47">
    <property type="entry name" value="TAURINE-BINDING PERIPLASMIC PROTEIN"/>
    <property type="match status" value="1"/>
</dbReference>
<evidence type="ECO:0000256" key="2">
    <source>
        <dbReference type="ARBA" id="ARBA00010742"/>
    </source>
</evidence>
<feature type="domain" description="SsuA/THI5-like" evidence="5">
    <location>
        <begin position="46"/>
        <end position="256"/>
    </location>
</feature>
<dbReference type="CDD" id="cd01008">
    <property type="entry name" value="PBP2_NrtA_SsuA_CpmA_like"/>
    <property type="match status" value="1"/>
</dbReference>
<dbReference type="GO" id="GO:0042597">
    <property type="term" value="C:periplasmic space"/>
    <property type="evidence" value="ECO:0007669"/>
    <property type="project" value="UniProtKB-SubCell"/>
</dbReference>
<dbReference type="GO" id="GO:0042918">
    <property type="term" value="P:alkanesulfonate transmembrane transport"/>
    <property type="evidence" value="ECO:0007669"/>
    <property type="project" value="TreeGrafter"/>
</dbReference>
<evidence type="ECO:0000256" key="4">
    <source>
        <dbReference type="SAM" id="SignalP"/>
    </source>
</evidence>
<dbReference type="InterPro" id="IPR015168">
    <property type="entry name" value="SsuA/THI5"/>
</dbReference>
<dbReference type="Gene3D" id="3.40.190.10">
    <property type="entry name" value="Periplasmic binding protein-like II"/>
    <property type="match status" value="3"/>
</dbReference>
<feature type="signal peptide" evidence="4">
    <location>
        <begin position="1"/>
        <end position="34"/>
    </location>
</feature>
<dbReference type="EMBL" id="JAJLJH010000001">
    <property type="protein sequence ID" value="MCK9685116.1"/>
    <property type="molecule type" value="Genomic_DNA"/>
</dbReference>
<evidence type="ECO:0000313" key="7">
    <source>
        <dbReference type="Proteomes" id="UP001139353"/>
    </source>
</evidence>
<feature type="chain" id="PRO_5040954714" evidence="4">
    <location>
        <begin position="35"/>
        <end position="334"/>
    </location>
</feature>
<evidence type="ECO:0000256" key="1">
    <source>
        <dbReference type="ARBA" id="ARBA00004418"/>
    </source>
</evidence>
<proteinExistence type="inferred from homology"/>
<evidence type="ECO:0000259" key="5">
    <source>
        <dbReference type="Pfam" id="PF09084"/>
    </source>
</evidence>
<reference evidence="6" key="1">
    <citation type="submission" date="2021-11" db="EMBL/GenBank/DDBJ databases">
        <title>BS-T2-15 a new species belonging to the Comamonadaceae family isolated from the soil of a French oak forest.</title>
        <authorList>
            <person name="Mieszkin S."/>
            <person name="Alain K."/>
        </authorList>
    </citation>
    <scope>NUCLEOTIDE SEQUENCE</scope>
    <source>
        <strain evidence="6">BS-T2-15</strain>
    </source>
</reference>
<dbReference type="Pfam" id="PF09084">
    <property type="entry name" value="NMT1"/>
    <property type="match status" value="1"/>
</dbReference>
<accession>A0A9X1YP12</accession>
<sequence>MIRTPSATAPRRRAARWRAAVALATSAWLAPAGAADTLRIAASRAPVSLPLYVAQQRGFFADERLEVAITDCIGGTRCLRQLLDDQADLATTSEMPVVLHAFAQPDVAIVATIAHASDNLKLIARKAGGVRTSEQLTGRKVGVTAGTAAQYLLETHLLDVGVDPQHVTMVPLQAEDTVAALRSGRIDAVAVWEPFGYAALHGDDAVGVRLPLGGGYIESYNLVARRALFSRDDELVRLLRAVERAEQFIQARPAEAQAILREQLKLDQHFVDWVWGGLGFRLSLDQALVSTMEGEIRWAQREGHVAAGARPNVLTLIHAGPLKTVKPAAVGTGS</sequence>
<dbReference type="AlphaFoldDB" id="A0A9X1YP12"/>
<dbReference type="Proteomes" id="UP001139353">
    <property type="component" value="Unassembled WGS sequence"/>
</dbReference>
<comment type="caution">
    <text evidence="6">The sequence shown here is derived from an EMBL/GenBank/DDBJ whole genome shotgun (WGS) entry which is preliminary data.</text>
</comment>
<evidence type="ECO:0000313" key="6">
    <source>
        <dbReference type="EMBL" id="MCK9685116.1"/>
    </source>
</evidence>
<dbReference type="RefSeq" id="WP_275681129.1">
    <property type="nucleotide sequence ID" value="NZ_JAJLJH010000001.1"/>
</dbReference>
<comment type="similarity">
    <text evidence="2">Belongs to the bacterial solute-binding protein SsuA/TauA family.</text>
</comment>